<dbReference type="EMBL" id="CP120374">
    <property type="protein sequence ID" value="WEX89965.1"/>
    <property type="molecule type" value="Genomic_DNA"/>
</dbReference>
<evidence type="ECO:0000313" key="1">
    <source>
        <dbReference type="EMBL" id="WEX89965.1"/>
    </source>
</evidence>
<dbReference type="Proteomes" id="UP001229355">
    <property type="component" value="Chromosome 2"/>
</dbReference>
<evidence type="ECO:0000313" key="2">
    <source>
        <dbReference type="Proteomes" id="UP001229355"/>
    </source>
</evidence>
<gene>
    <name evidence="1" type="ORF">PZN02_005305</name>
</gene>
<sequence length="97" mass="10723">MDIGKSIAEALGVEARFRLVQAGETLDADLLNYVWKGAAVGGHVSDVMLHVPYDSEYACRIEQVTFTGQYATETIRRHPSSATTRWPWKTTPLPTAT</sequence>
<accession>A0ABY8DKA5</accession>
<name>A0ABY8DKA5_9HYPH</name>
<proteinExistence type="predicted"/>
<keyword evidence="2" id="KW-1185">Reference proteome</keyword>
<protein>
    <submittedName>
        <fullName evidence="1">Uncharacterized protein</fullName>
    </submittedName>
</protein>
<organism evidence="1 2">
    <name type="scientific">Sinorhizobium garamanticum</name>
    <dbReference type="NCBI Taxonomy" id="680247"/>
    <lineage>
        <taxon>Bacteria</taxon>
        <taxon>Pseudomonadati</taxon>
        <taxon>Pseudomonadota</taxon>
        <taxon>Alphaproteobacteria</taxon>
        <taxon>Hyphomicrobiales</taxon>
        <taxon>Rhizobiaceae</taxon>
        <taxon>Sinorhizobium/Ensifer group</taxon>
        <taxon>Sinorhizobium</taxon>
    </lineage>
</organism>
<dbReference type="RefSeq" id="WP_280661933.1">
    <property type="nucleotide sequence ID" value="NZ_CP120374.1"/>
</dbReference>
<reference evidence="1 2" key="1">
    <citation type="submission" date="2023-03" db="EMBL/GenBank/DDBJ databases">
        <authorList>
            <person name="Kaur S."/>
            <person name="Espinosa-Saiz D."/>
            <person name="Velazquez E."/>
            <person name="Menendez E."/>
            <person name="diCenzo G.C."/>
        </authorList>
    </citation>
    <scope>NUCLEOTIDE SEQUENCE [LARGE SCALE GENOMIC DNA]</scope>
    <source>
        <strain evidence="1 2">LMG 24692</strain>
    </source>
</reference>